<dbReference type="AlphaFoldDB" id="A0A821YCR4"/>
<reference evidence="1" key="1">
    <citation type="submission" date="2021-02" db="EMBL/GenBank/DDBJ databases">
        <authorList>
            <person name="Nowell W R."/>
        </authorList>
    </citation>
    <scope>NUCLEOTIDE SEQUENCE</scope>
</reference>
<comment type="caution">
    <text evidence="1">The sequence shown here is derived from an EMBL/GenBank/DDBJ whole genome shotgun (WGS) entry which is preliminary data.</text>
</comment>
<feature type="non-terminal residue" evidence="1">
    <location>
        <position position="36"/>
    </location>
</feature>
<organism evidence="1 2">
    <name type="scientific">Rotaria socialis</name>
    <dbReference type="NCBI Taxonomy" id="392032"/>
    <lineage>
        <taxon>Eukaryota</taxon>
        <taxon>Metazoa</taxon>
        <taxon>Spiralia</taxon>
        <taxon>Gnathifera</taxon>
        <taxon>Rotifera</taxon>
        <taxon>Eurotatoria</taxon>
        <taxon>Bdelloidea</taxon>
        <taxon>Philodinida</taxon>
        <taxon>Philodinidae</taxon>
        <taxon>Rotaria</taxon>
    </lineage>
</organism>
<proteinExistence type="predicted"/>
<dbReference type="EMBL" id="CAJOBS010016817">
    <property type="protein sequence ID" value="CAF4960452.1"/>
    <property type="molecule type" value="Genomic_DNA"/>
</dbReference>
<accession>A0A821YCR4</accession>
<sequence>MISLFRSTFDDWRPQLGLLLQSIPFPNEALTNDQFI</sequence>
<name>A0A821YCR4_9BILA</name>
<gene>
    <name evidence="1" type="ORF">TOA249_LOCUS34220</name>
</gene>
<feature type="non-terminal residue" evidence="1">
    <location>
        <position position="1"/>
    </location>
</feature>
<dbReference type="Proteomes" id="UP000663838">
    <property type="component" value="Unassembled WGS sequence"/>
</dbReference>
<protein>
    <submittedName>
        <fullName evidence="1">Uncharacterized protein</fullName>
    </submittedName>
</protein>
<evidence type="ECO:0000313" key="1">
    <source>
        <dbReference type="EMBL" id="CAF4960452.1"/>
    </source>
</evidence>
<evidence type="ECO:0000313" key="2">
    <source>
        <dbReference type="Proteomes" id="UP000663838"/>
    </source>
</evidence>